<dbReference type="Proteomes" id="UP000202922">
    <property type="component" value="Unassembled WGS sequence"/>
</dbReference>
<gene>
    <name evidence="1" type="ORF">COL8621_03818</name>
</gene>
<dbReference type="EMBL" id="FXYE01000008">
    <property type="protein sequence ID" value="SMX51287.1"/>
    <property type="molecule type" value="Genomic_DNA"/>
</dbReference>
<evidence type="ECO:0000313" key="1">
    <source>
        <dbReference type="EMBL" id="SMX51287.1"/>
    </source>
</evidence>
<dbReference type="AlphaFoldDB" id="A0A238L8E6"/>
<proteinExistence type="predicted"/>
<evidence type="ECO:0000313" key="2">
    <source>
        <dbReference type="Proteomes" id="UP000202922"/>
    </source>
</evidence>
<name>A0A238L8E6_9RHOB</name>
<accession>A0A238L8E6</accession>
<organism evidence="1 2">
    <name type="scientific">Actibacterium lipolyticum</name>
    <dbReference type="NCBI Taxonomy" id="1524263"/>
    <lineage>
        <taxon>Bacteria</taxon>
        <taxon>Pseudomonadati</taxon>
        <taxon>Pseudomonadota</taxon>
        <taxon>Alphaproteobacteria</taxon>
        <taxon>Rhodobacterales</taxon>
        <taxon>Roseobacteraceae</taxon>
        <taxon>Actibacterium</taxon>
    </lineage>
</organism>
<sequence length="302" mass="34128">MGRKLLTVFLVVCVALLILVTTWAGSRTSVQSVPFLPVIHPNGKKEFRLINVGDDGRKGTADDETWVLHMPEGLWAKSRDEGRTARQIEENPDYPYNLNFSFVLKLPELDFMPEPFEEARYDRAMITVHAGQEPYGSGAFEGSLENPFSVKHDLRANYNCRRDALVGPGVYALRSTTEAEGAEMARRFKDQIQPAVLRRFSPPECNRPLSGALRQEYAIYDKQGRGVGLGSCVALKNSDLQIGPKGTCNFRFWLPIDREISFGLRAEFVPNLQSVYARALEILREATDETRSVNIEMWEDPR</sequence>
<reference evidence="2" key="1">
    <citation type="submission" date="2017-05" db="EMBL/GenBank/DDBJ databases">
        <authorList>
            <person name="Rodrigo-Torres L."/>
            <person name="Arahal R. D."/>
            <person name="Lucena T."/>
        </authorList>
    </citation>
    <scope>NUCLEOTIDE SEQUENCE [LARGE SCALE GENOMIC DNA]</scope>
    <source>
        <strain evidence="2">CECT 8621</strain>
    </source>
</reference>
<keyword evidence="2" id="KW-1185">Reference proteome</keyword>
<protein>
    <submittedName>
        <fullName evidence="1">Uncharacterized protein</fullName>
    </submittedName>
</protein>